<reference evidence="4 5" key="1">
    <citation type="journal article" date="2016" name="Nat. Commun.">
        <title>Thousands of microbial genomes shed light on interconnected biogeochemical processes in an aquifer system.</title>
        <authorList>
            <person name="Anantharaman K."/>
            <person name="Brown C.T."/>
            <person name="Hug L.A."/>
            <person name="Sharon I."/>
            <person name="Castelle C.J."/>
            <person name="Probst A.J."/>
            <person name="Thomas B.C."/>
            <person name="Singh A."/>
            <person name="Wilkins M.J."/>
            <person name="Karaoz U."/>
            <person name="Brodie E.L."/>
            <person name="Williams K.H."/>
            <person name="Hubbard S.S."/>
            <person name="Banfield J.F."/>
        </authorList>
    </citation>
    <scope>NUCLEOTIDE SEQUENCE [LARGE SCALE GENOMIC DNA]</scope>
</reference>
<comment type="similarity">
    <text evidence="1">Belongs to the LytR/CpsA/Psr (LCP) family.</text>
</comment>
<protein>
    <recommendedName>
        <fullName evidence="3">Cell envelope-related transcriptional attenuator domain-containing protein</fullName>
    </recommendedName>
</protein>
<proteinExistence type="inferred from homology"/>
<dbReference type="AlphaFoldDB" id="A0A1F7JBF4"/>
<name>A0A1F7JBF4_9BACT</name>
<dbReference type="PANTHER" id="PTHR33392:SF6">
    <property type="entry name" value="POLYISOPRENYL-TEICHOIC ACID--PEPTIDOGLYCAN TEICHOIC ACID TRANSFERASE TAGU"/>
    <property type="match status" value="1"/>
</dbReference>
<dbReference type="Gene3D" id="3.40.630.190">
    <property type="entry name" value="LCP protein"/>
    <property type="match status" value="1"/>
</dbReference>
<dbReference type="InterPro" id="IPR050922">
    <property type="entry name" value="LytR/CpsA/Psr_CW_biosynth"/>
</dbReference>
<keyword evidence="2" id="KW-0472">Membrane</keyword>
<feature type="domain" description="Cell envelope-related transcriptional attenuator" evidence="3">
    <location>
        <begin position="87"/>
        <end position="245"/>
    </location>
</feature>
<evidence type="ECO:0000259" key="3">
    <source>
        <dbReference type="Pfam" id="PF03816"/>
    </source>
</evidence>
<evidence type="ECO:0000313" key="4">
    <source>
        <dbReference type="EMBL" id="OGK52932.1"/>
    </source>
</evidence>
<gene>
    <name evidence="4" type="ORF">A3B56_02680</name>
</gene>
<dbReference type="EMBL" id="MGAU01000072">
    <property type="protein sequence ID" value="OGK52932.1"/>
    <property type="molecule type" value="Genomic_DNA"/>
</dbReference>
<accession>A0A1F7JBF4</accession>
<evidence type="ECO:0000313" key="5">
    <source>
        <dbReference type="Proteomes" id="UP000178486"/>
    </source>
</evidence>
<comment type="caution">
    <text evidence="4">The sequence shown here is derived from an EMBL/GenBank/DDBJ whole genome shotgun (WGS) entry which is preliminary data.</text>
</comment>
<feature type="transmembrane region" description="Helical" evidence="2">
    <location>
        <begin position="12"/>
        <end position="35"/>
    </location>
</feature>
<dbReference type="Proteomes" id="UP000178486">
    <property type="component" value="Unassembled WGS sequence"/>
</dbReference>
<dbReference type="PANTHER" id="PTHR33392">
    <property type="entry name" value="POLYISOPRENYL-TEICHOIC ACID--PEPTIDOGLYCAN TEICHOIC ACID TRANSFERASE TAGU"/>
    <property type="match status" value="1"/>
</dbReference>
<keyword evidence="2" id="KW-0812">Transmembrane</keyword>
<dbReference type="NCBIfam" id="TIGR00350">
    <property type="entry name" value="lytR_cpsA_psr"/>
    <property type="match status" value="1"/>
</dbReference>
<dbReference type="Pfam" id="PF03816">
    <property type="entry name" value="LytR_cpsA_psr"/>
    <property type="match status" value="1"/>
</dbReference>
<dbReference type="InterPro" id="IPR004474">
    <property type="entry name" value="LytR_CpsA_psr"/>
</dbReference>
<evidence type="ECO:0000256" key="1">
    <source>
        <dbReference type="ARBA" id="ARBA00006068"/>
    </source>
</evidence>
<organism evidence="4 5">
    <name type="scientific">Candidatus Roizmanbacteria bacterium RIFCSPLOWO2_01_FULL_45_11</name>
    <dbReference type="NCBI Taxonomy" id="1802070"/>
    <lineage>
        <taxon>Bacteria</taxon>
        <taxon>Candidatus Roizmaniibacteriota</taxon>
    </lineage>
</organism>
<sequence>MLSNHRLRNRIAGLSVGAIFAVLTLFLIFGLSYIATFSNVAHVSTSVLWNTFTDGWSQRNAFQNKDVTFLILGLDNRDDAFEKTLLTDTMMLASLNTPTNNLTFLPLPRDVWIDEYKTKINALYFYGGVPLTKSVVEQLTGIQVDYYVIIDYRKLPGFVDTLEGVTIDIEKSFTDNKYPNPYYTEDGVNGPPYVTIFFEKGLQILGGEQTLHYVRSRGSDDESEGSDAGRSHRQLQVMRALIERLTDKNILMNPGATGDLYRLWHDDIDTNMSDSEIIGLSVAIGTHPITISSVHIPTSADTADSPILIHPSVSTYGLWVWEPADKTGGQLKNFVKEHLKRS</sequence>
<evidence type="ECO:0000256" key="2">
    <source>
        <dbReference type="SAM" id="Phobius"/>
    </source>
</evidence>
<keyword evidence="2" id="KW-1133">Transmembrane helix</keyword>